<reference evidence="2" key="2">
    <citation type="submission" date="2018-05" db="EMBL/GenBank/DDBJ databases">
        <title>OgluRS3 (Oryza glumaepatula Reference Sequence Version 3).</title>
        <authorList>
            <person name="Zhang J."/>
            <person name="Kudrna D."/>
            <person name="Lee S."/>
            <person name="Talag J."/>
            <person name="Welchert J."/>
            <person name="Wing R.A."/>
        </authorList>
    </citation>
    <scope>NUCLEOTIDE SEQUENCE [LARGE SCALE GENOMIC DNA]</scope>
</reference>
<feature type="compositionally biased region" description="Low complexity" evidence="1">
    <location>
        <begin position="88"/>
        <end position="102"/>
    </location>
</feature>
<accession>A0A0E0A9C5</accession>
<dbReference type="Proteomes" id="UP000026961">
    <property type="component" value="Chromosome 6"/>
</dbReference>
<dbReference type="Gramene" id="OGLUM06G15160.1">
    <property type="protein sequence ID" value="OGLUM06G15160.1"/>
    <property type="gene ID" value="OGLUM06G15160"/>
</dbReference>
<organism evidence="2">
    <name type="scientific">Oryza glumipatula</name>
    <dbReference type="NCBI Taxonomy" id="40148"/>
    <lineage>
        <taxon>Eukaryota</taxon>
        <taxon>Viridiplantae</taxon>
        <taxon>Streptophyta</taxon>
        <taxon>Embryophyta</taxon>
        <taxon>Tracheophyta</taxon>
        <taxon>Spermatophyta</taxon>
        <taxon>Magnoliopsida</taxon>
        <taxon>Liliopsida</taxon>
        <taxon>Poales</taxon>
        <taxon>Poaceae</taxon>
        <taxon>BOP clade</taxon>
        <taxon>Oryzoideae</taxon>
        <taxon>Oryzeae</taxon>
        <taxon>Oryzinae</taxon>
        <taxon>Oryza</taxon>
    </lineage>
</organism>
<name>A0A0E0A9C5_9ORYZ</name>
<feature type="region of interest" description="Disordered" evidence="1">
    <location>
        <begin position="21"/>
        <end position="41"/>
    </location>
</feature>
<evidence type="ECO:0000256" key="1">
    <source>
        <dbReference type="SAM" id="MobiDB-lite"/>
    </source>
</evidence>
<dbReference type="AlphaFoldDB" id="A0A0E0A9C5"/>
<evidence type="ECO:0000313" key="3">
    <source>
        <dbReference type="Proteomes" id="UP000026961"/>
    </source>
</evidence>
<feature type="compositionally biased region" description="Polar residues" evidence="1">
    <location>
        <begin position="156"/>
        <end position="168"/>
    </location>
</feature>
<evidence type="ECO:0000313" key="2">
    <source>
        <dbReference type="EnsemblPlants" id="OGLUM06G15160.1"/>
    </source>
</evidence>
<feature type="compositionally biased region" description="Low complexity" evidence="1">
    <location>
        <begin position="138"/>
        <end position="155"/>
    </location>
</feature>
<dbReference type="HOGENOM" id="CLU_1589031_0_0_1"/>
<sequence length="168" mass="17437">MDSAARFRWRGSIGAAQFPLTYEEQPRPPQAHPHQGASAFVPTCDGHLHPYAPPSLSSSVAILARAPPPLLAGVATVRRNLLSIERCSGSSSQAASRSSPPSTAVGSMSYPPSVAVKCNPSSSPSVLRSTPSRRRLHSASPPSSTPSARSVAASPRQAQCSIAQSVST</sequence>
<reference evidence="2" key="1">
    <citation type="submission" date="2015-04" db="UniProtKB">
        <authorList>
            <consortium name="EnsemblPlants"/>
        </authorList>
    </citation>
    <scope>IDENTIFICATION</scope>
</reference>
<protein>
    <submittedName>
        <fullName evidence="2">Uncharacterized protein</fullName>
    </submittedName>
</protein>
<keyword evidence="3" id="KW-1185">Reference proteome</keyword>
<feature type="region of interest" description="Disordered" evidence="1">
    <location>
        <begin position="86"/>
        <end position="168"/>
    </location>
</feature>
<proteinExistence type="predicted"/>
<feature type="compositionally biased region" description="Low complexity" evidence="1">
    <location>
        <begin position="120"/>
        <end position="130"/>
    </location>
</feature>
<dbReference type="EnsemblPlants" id="OGLUM06G15160.1">
    <property type="protein sequence ID" value="OGLUM06G15160.1"/>
    <property type="gene ID" value="OGLUM06G15160"/>
</dbReference>